<dbReference type="AlphaFoldDB" id="A0A4Y2K5L7"/>
<organism evidence="5 6">
    <name type="scientific">Araneus ventricosus</name>
    <name type="common">Orbweaver spider</name>
    <name type="synonym">Epeira ventricosa</name>
    <dbReference type="NCBI Taxonomy" id="182803"/>
    <lineage>
        <taxon>Eukaryota</taxon>
        <taxon>Metazoa</taxon>
        <taxon>Ecdysozoa</taxon>
        <taxon>Arthropoda</taxon>
        <taxon>Chelicerata</taxon>
        <taxon>Arachnida</taxon>
        <taxon>Araneae</taxon>
        <taxon>Araneomorphae</taxon>
        <taxon>Entelegynae</taxon>
        <taxon>Araneoidea</taxon>
        <taxon>Araneidae</taxon>
        <taxon>Araneus</taxon>
    </lineage>
</organism>
<reference evidence="5 6" key="1">
    <citation type="journal article" date="2019" name="Sci. Rep.">
        <title>Orb-weaving spider Araneus ventricosus genome elucidates the spidroin gene catalogue.</title>
        <authorList>
            <person name="Kono N."/>
            <person name="Nakamura H."/>
            <person name="Ohtoshi R."/>
            <person name="Moran D.A.P."/>
            <person name="Shinohara A."/>
            <person name="Yoshida Y."/>
            <person name="Fujiwara M."/>
            <person name="Mori M."/>
            <person name="Tomita M."/>
            <person name="Arakawa K."/>
        </authorList>
    </citation>
    <scope>NUCLEOTIDE SEQUENCE [LARGE SCALE GENOMIC DNA]</scope>
</reference>
<dbReference type="InterPro" id="IPR000198">
    <property type="entry name" value="RhoGAP_dom"/>
</dbReference>
<dbReference type="Pfam" id="PF26116">
    <property type="entry name" value="FAM13A"/>
    <property type="match status" value="1"/>
</dbReference>
<evidence type="ECO:0000313" key="6">
    <source>
        <dbReference type="Proteomes" id="UP000499080"/>
    </source>
</evidence>
<dbReference type="InterPro" id="IPR039102">
    <property type="entry name" value="FAM13"/>
</dbReference>
<evidence type="ECO:0000313" key="5">
    <source>
        <dbReference type="EMBL" id="GBM97631.1"/>
    </source>
</evidence>
<dbReference type="OrthoDB" id="6427997at2759"/>
<feature type="region of interest" description="Disordered" evidence="3">
    <location>
        <begin position="412"/>
        <end position="439"/>
    </location>
</feature>
<feature type="region of interest" description="Disordered" evidence="3">
    <location>
        <begin position="304"/>
        <end position="352"/>
    </location>
</feature>
<name>A0A4Y2K5L7_ARAVE</name>
<feature type="compositionally biased region" description="Acidic residues" evidence="3">
    <location>
        <begin position="479"/>
        <end position="493"/>
    </location>
</feature>
<dbReference type="EMBL" id="BGPR01004254">
    <property type="protein sequence ID" value="GBM97631.1"/>
    <property type="molecule type" value="Genomic_DNA"/>
</dbReference>
<evidence type="ECO:0000256" key="2">
    <source>
        <dbReference type="SAM" id="Coils"/>
    </source>
</evidence>
<dbReference type="SUPFAM" id="SSF48350">
    <property type="entry name" value="GTPase activation domain, GAP"/>
    <property type="match status" value="1"/>
</dbReference>
<comment type="similarity">
    <text evidence="1">Belongs to the FAM13 family.</text>
</comment>
<proteinExistence type="inferred from homology"/>
<dbReference type="InterPro" id="IPR059029">
    <property type="entry name" value="FAM13A_dom"/>
</dbReference>
<dbReference type="GO" id="GO:0007165">
    <property type="term" value="P:signal transduction"/>
    <property type="evidence" value="ECO:0007669"/>
    <property type="project" value="InterPro"/>
</dbReference>
<dbReference type="Proteomes" id="UP000499080">
    <property type="component" value="Unassembled WGS sequence"/>
</dbReference>
<feature type="region of interest" description="Disordered" evidence="3">
    <location>
        <begin position="1"/>
        <end position="20"/>
    </location>
</feature>
<evidence type="ECO:0000256" key="3">
    <source>
        <dbReference type="SAM" id="MobiDB-lite"/>
    </source>
</evidence>
<dbReference type="SMART" id="SM00324">
    <property type="entry name" value="RhoGAP"/>
    <property type="match status" value="1"/>
</dbReference>
<comment type="caution">
    <text evidence="5">The sequence shown here is derived from an EMBL/GenBank/DDBJ whole genome shotgun (WGS) entry which is preliminary data.</text>
</comment>
<feature type="region of interest" description="Disordered" evidence="3">
    <location>
        <begin position="478"/>
        <end position="523"/>
    </location>
</feature>
<gene>
    <name evidence="5" type="primary">FAM13A_1</name>
    <name evidence="5" type="ORF">AVEN_37171_1</name>
</gene>
<protein>
    <submittedName>
        <fullName evidence="5">Protein FAM13A</fullName>
    </submittedName>
</protein>
<dbReference type="PANTHER" id="PTHR15904">
    <property type="entry name" value="FAM13"/>
    <property type="match status" value="1"/>
</dbReference>
<dbReference type="Gene3D" id="1.10.555.10">
    <property type="entry name" value="Rho GTPase activation protein"/>
    <property type="match status" value="1"/>
</dbReference>
<sequence length="957" mass="108991">MRAPFCNDSQDISPEEKGRICPENESEREIHSIERSLTRSHTSKTAVFGISLDDLMGTAAQVTPQIPFILSRLCRYIETHGLRYKNLFLESDVKSVVENLKGEFCECGDASLEAVHDIASVARLLLVFFEELPEPLIPRSVQSDFIKDMEKLSLNSNNCISYLKQVVEKLPDSAYQVLKYLSRFLLRVACHEEYNGMSCESLAVIFGPILFRPSSKDPSLLTQLKNIVKRFVQDYHDIFEDDINASVYEDASKSSSKVCRQLPCPSAVMPVVPLSPLSVVIPSMEANADRNVMERVPALLIEGPTEGNKVPANLPNTDNKGVTITRKRKERRFSGEDSQPRSSSEERPNTSGLLSLENIELIRRCNSHEEVMEDVKINGDMSALSKHTMDKGDASHQVDSYLSDTMELVVNEKNHSPHPPNAKRREVETSDSFRESSDNWKFHPSKCSKKLTNSDMPLCRDSQQHPTAEFLDKNTMECDASEEQENVNAEEEFMESKSGIPRSASCPVPKAENDRENSESESSSLSLSWSMLFEDSEPVRSSVLWSTDNQDEALLSPSVHELRSTNYYEAPLSPSAYRSYLSHRGPHLDPSVPPSPPVEQEDFAKKLVESSGISDSIKQLTKKIHSIKRRIRKFDEKFEAEYGYKPSHAEKSNNVEAKKLLNDLYKARKELKALKEESHLEQVSPASVDWHASQRSHVLGDTTNHFLRDDKMKSTIEVSLEVTLKSLAEDRRTANRPELIDDMTNEQVKDEKVAIQKALLHLESIHGKPYTKDERNSIRPLYDRYRNVKKLFRSTSFPGSLLKKKDLCGELQPILEHETMEFPSREARAEKEILNEEPEPEKTEVIAEGKVTEEPIKTDEKKSGQPSCFLTKYDNSNFHELPLSELIFQLQKVKSEKRHLRKILKEFEMEFLRLNGRKVQKEDKAPVDGLYGEYKHVKARLKLLEALISKHDQHQLM</sequence>
<feature type="coiled-coil region" evidence="2">
    <location>
        <begin position="617"/>
        <end position="677"/>
    </location>
</feature>
<feature type="compositionally biased region" description="Basic and acidic residues" evidence="3">
    <location>
        <begin position="332"/>
        <end position="348"/>
    </location>
</feature>
<accession>A0A4Y2K5L7</accession>
<dbReference type="CDD" id="cd00159">
    <property type="entry name" value="RhoGAP"/>
    <property type="match status" value="1"/>
</dbReference>
<feature type="domain" description="Rho-GAP" evidence="4">
    <location>
        <begin position="50"/>
        <end position="239"/>
    </location>
</feature>
<dbReference type="InterPro" id="IPR008936">
    <property type="entry name" value="Rho_GTPase_activation_prot"/>
</dbReference>
<dbReference type="PROSITE" id="PS50238">
    <property type="entry name" value="RHOGAP"/>
    <property type="match status" value="1"/>
</dbReference>
<keyword evidence="2" id="KW-0175">Coiled coil</keyword>
<evidence type="ECO:0000259" key="4">
    <source>
        <dbReference type="PROSITE" id="PS50238"/>
    </source>
</evidence>
<dbReference type="Pfam" id="PF00620">
    <property type="entry name" value="RhoGAP"/>
    <property type="match status" value="1"/>
</dbReference>
<evidence type="ECO:0000256" key="1">
    <source>
        <dbReference type="ARBA" id="ARBA00007549"/>
    </source>
</evidence>
<keyword evidence="6" id="KW-1185">Reference proteome</keyword>
<dbReference type="PANTHER" id="PTHR15904:SF17">
    <property type="entry name" value="RHO-GAP DOMAIN-CONTAINING PROTEIN"/>
    <property type="match status" value="1"/>
</dbReference>
<feature type="compositionally biased region" description="Basic and acidic residues" evidence="3">
    <location>
        <begin position="423"/>
        <end position="439"/>
    </location>
</feature>